<proteinExistence type="predicted"/>
<sequence>MSIILLDLNGTIAVDGKIKEGVKDRLNKLKNKAKIFILSADTYGTLNNILNDLNVEGIRINKENHEKESLAKLKILKELKKKFPNEKIIAIGNGSNDELMLKYSDLGICVINEEGASVKAILSADVVVKDINDALDLILKENRLKATLRN</sequence>
<evidence type="ECO:0000313" key="2">
    <source>
        <dbReference type="Proteomes" id="UP000053695"/>
    </source>
</evidence>
<reference evidence="1 2" key="1">
    <citation type="journal article" date="2013" name="Genome Announc.">
        <title>Draft Genome Sequence of a Highly Flagellated, Fast-Swimming Archaeon, Methanocaldococcus villosus Strain KIN24-T80 (DSM 22612).</title>
        <authorList>
            <person name="Thennarasu S."/>
            <person name="Polireddy D."/>
            <person name="Antony A."/>
            <person name="Yada M.R."/>
            <person name="Algarawi S."/>
            <person name="Sivakumar N."/>
        </authorList>
    </citation>
    <scope>NUCLEOTIDE SEQUENCE [LARGE SCALE GENOMIC DNA]</scope>
    <source>
        <strain evidence="1 2">KIN24-T80</strain>
    </source>
</reference>
<dbReference type="Pfam" id="PF00702">
    <property type="entry name" value="Hydrolase"/>
    <property type="match status" value="1"/>
</dbReference>
<gene>
    <name evidence="1" type="ORF">J422_07062</name>
</gene>
<organism evidence="1 2">
    <name type="scientific">Methanocaldococcus villosus KIN24-T80</name>
    <dbReference type="NCBI Taxonomy" id="1069083"/>
    <lineage>
        <taxon>Archaea</taxon>
        <taxon>Methanobacteriati</taxon>
        <taxon>Methanobacteriota</taxon>
        <taxon>Methanomada group</taxon>
        <taxon>Methanococci</taxon>
        <taxon>Methanococcales</taxon>
        <taxon>Methanocaldococcaceae</taxon>
        <taxon>Methanocaldococcus</taxon>
    </lineage>
</organism>
<protein>
    <submittedName>
        <fullName evidence="1">Haloacid dehalogenase</fullName>
    </submittedName>
</protein>
<dbReference type="OrthoDB" id="63793at2157"/>
<dbReference type="SUPFAM" id="SSF56784">
    <property type="entry name" value="HAD-like"/>
    <property type="match status" value="1"/>
</dbReference>
<dbReference type="RefSeq" id="WP_004594798.1">
    <property type="nucleotide sequence ID" value="NZ_APMM01000070.1"/>
</dbReference>
<dbReference type="STRING" id="1069083.GCA_000371805_00851"/>
<dbReference type="EMBL" id="APMM01000070">
    <property type="protein sequence ID" value="ENN95582.1"/>
    <property type="molecule type" value="Genomic_DNA"/>
</dbReference>
<comment type="caution">
    <text evidence="1">The sequence shown here is derived from an EMBL/GenBank/DDBJ whole genome shotgun (WGS) entry which is preliminary data.</text>
</comment>
<evidence type="ECO:0000313" key="1">
    <source>
        <dbReference type="EMBL" id="ENN95582.1"/>
    </source>
</evidence>
<dbReference type="PATRIC" id="fig|1069083.5.peg.1367"/>
<keyword evidence="2" id="KW-1185">Reference proteome</keyword>
<accession>N6VWW3</accession>
<name>N6VWW3_9EURY</name>
<dbReference type="InterPro" id="IPR023214">
    <property type="entry name" value="HAD_sf"/>
</dbReference>
<dbReference type="Gene3D" id="3.40.50.1000">
    <property type="entry name" value="HAD superfamily/HAD-like"/>
    <property type="match status" value="1"/>
</dbReference>
<dbReference type="AlphaFoldDB" id="N6VWW3"/>
<dbReference type="InterPro" id="IPR036412">
    <property type="entry name" value="HAD-like_sf"/>
</dbReference>
<dbReference type="Proteomes" id="UP000053695">
    <property type="component" value="Unassembled WGS sequence"/>
</dbReference>